<sequence>MNYETLLVVVILAVQEAISEVQIRDVKDQKLVLTKTDDVFLFEETTFLFHITNLSKILTPYELIFKEKRDEFTTEELIWLRKIETLADQLNEHGISEKFKKIEKQEKWRSIEYSSVQ</sequence>
<evidence type="ECO:0000313" key="3">
    <source>
        <dbReference type="Proteomes" id="UP000299102"/>
    </source>
</evidence>
<accession>A0A4C2AAD2</accession>
<dbReference type="AlphaFoldDB" id="A0A4C2AAD2"/>
<feature type="chain" id="PRO_5020025681" evidence="1">
    <location>
        <begin position="20"/>
        <end position="117"/>
    </location>
</feature>
<proteinExistence type="predicted"/>
<name>A0A4C2AAD2_EUMVA</name>
<organism evidence="2 3">
    <name type="scientific">Eumeta variegata</name>
    <name type="common">Bagworm moth</name>
    <name type="synonym">Eumeta japonica</name>
    <dbReference type="NCBI Taxonomy" id="151549"/>
    <lineage>
        <taxon>Eukaryota</taxon>
        <taxon>Metazoa</taxon>
        <taxon>Ecdysozoa</taxon>
        <taxon>Arthropoda</taxon>
        <taxon>Hexapoda</taxon>
        <taxon>Insecta</taxon>
        <taxon>Pterygota</taxon>
        <taxon>Neoptera</taxon>
        <taxon>Endopterygota</taxon>
        <taxon>Lepidoptera</taxon>
        <taxon>Glossata</taxon>
        <taxon>Ditrysia</taxon>
        <taxon>Tineoidea</taxon>
        <taxon>Psychidae</taxon>
        <taxon>Oiketicinae</taxon>
        <taxon>Eumeta</taxon>
    </lineage>
</organism>
<feature type="signal peptide" evidence="1">
    <location>
        <begin position="1"/>
        <end position="19"/>
    </location>
</feature>
<dbReference type="EMBL" id="BGZK01002970">
    <property type="protein sequence ID" value="GBP97606.1"/>
    <property type="molecule type" value="Genomic_DNA"/>
</dbReference>
<evidence type="ECO:0000256" key="1">
    <source>
        <dbReference type="SAM" id="SignalP"/>
    </source>
</evidence>
<protein>
    <submittedName>
        <fullName evidence="2">Uncharacterized protein</fullName>
    </submittedName>
</protein>
<reference evidence="2 3" key="1">
    <citation type="journal article" date="2019" name="Commun. Biol.">
        <title>The bagworm genome reveals a unique fibroin gene that provides high tensile strength.</title>
        <authorList>
            <person name="Kono N."/>
            <person name="Nakamura H."/>
            <person name="Ohtoshi R."/>
            <person name="Tomita M."/>
            <person name="Numata K."/>
            <person name="Arakawa K."/>
        </authorList>
    </citation>
    <scope>NUCLEOTIDE SEQUENCE [LARGE SCALE GENOMIC DNA]</scope>
</reference>
<keyword evidence="3" id="KW-1185">Reference proteome</keyword>
<comment type="caution">
    <text evidence="2">The sequence shown here is derived from an EMBL/GenBank/DDBJ whole genome shotgun (WGS) entry which is preliminary data.</text>
</comment>
<dbReference type="Proteomes" id="UP000299102">
    <property type="component" value="Unassembled WGS sequence"/>
</dbReference>
<evidence type="ECO:0000313" key="2">
    <source>
        <dbReference type="EMBL" id="GBP97606.1"/>
    </source>
</evidence>
<gene>
    <name evidence="2" type="ORF">EVAR_103819_1</name>
</gene>
<keyword evidence="1" id="KW-0732">Signal</keyword>
<dbReference type="OrthoDB" id="8009878at2759"/>